<sequence length="183" mass="20442">MFKKAIEAKSTEALWQPEKAQTNIRDRFPRPPTPILMLCSLPKSSFFLAGDHGCKSSWEFPSPIAVGSYHYETAEALRLVCVESLKDNSLLSGLTWLVYLSIGGIIFVILTMLEESSAGSQLRDIMCQMQDPVFLSSARFLIHVKVLVILPNHENDGVDGQRSSGTCHIRLSSHFKHNLILIL</sequence>
<reference evidence="2" key="1">
    <citation type="submission" date="2019-03" db="EMBL/GenBank/DDBJ databases">
        <authorList>
            <person name="Mank J."/>
            <person name="Almeida P."/>
        </authorList>
    </citation>
    <scope>NUCLEOTIDE SEQUENCE</scope>
    <source>
        <strain evidence="2">78183</strain>
    </source>
</reference>
<keyword evidence="1" id="KW-1133">Transmembrane helix</keyword>
<gene>
    <name evidence="2" type="ORF">SVIM_LOCUS502728</name>
</gene>
<dbReference type="EMBL" id="CAADRP010002288">
    <property type="protein sequence ID" value="VFU65495.1"/>
    <property type="molecule type" value="Genomic_DNA"/>
</dbReference>
<protein>
    <submittedName>
        <fullName evidence="2">Uncharacterized protein</fullName>
    </submittedName>
</protein>
<keyword evidence="1" id="KW-0812">Transmembrane</keyword>
<proteinExistence type="predicted"/>
<dbReference type="AlphaFoldDB" id="A0A6N2NEM3"/>
<organism evidence="2">
    <name type="scientific">Salix viminalis</name>
    <name type="common">Common osier</name>
    <name type="synonym">Basket willow</name>
    <dbReference type="NCBI Taxonomy" id="40686"/>
    <lineage>
        <taxon>Eukaryota</taxon>
        <taxon>Viridiplantae</taxon>
        <taxon>Streptophyta</taxon>
        <taxon>Embryophyta</taxon>
        <taxon>Tracheophyta</taxon>
        <taxon>Spermatophyta</taxon>
        <taxon>Magnoliopsida</taxon>
        <taxon>eudicotyledons</taxon>
        <taxon>Gunneridae</taxon>
        <taxon>Pentapetalae</taxon>
        <taxon>rosids</taxon>
        <taxon>fabids</taxon>
        <taxon>Malpighiales</taxon>
        <taxon>Salicaceae</taxon>
        <taxon>Saliceae</taxon>
        <taxon>Salix</taxon>
    </lineage>
</organism>
<evidence type="ECO:0000313" key="2">
    <source>
        <dbReference type="EMBL" id="VFU65495.1"/>
    </source>
</evidence>
<feature type="transmembrane region" description="Helical" evidence="1">
    <location>
        <begin position="94"/>
        <end position="113"/>
    </location>
</feature>
<keyword evidence="1" id="KW-0472">Membrane</keyword>
<accession>A0A6N2NEM3</accession>
<evidence type="ECO:0000256" key="1">
    <source>
        <dbReference type="SAM" id="Phobius"/>
    </source>
</evidence>
<name>A0A6N2NEM3_SALVM</name>